<feature type="domain" description="BPTI/Kunitz inhibitor" evidence="3">
    <location>
        <begin position="25"/>
        <end position="73"/>
    </location>
</feature>
<dbReference type="PROSITE" id="PS00280">
    <property type="entry name" value="BPTI_KUNITZ_1"/>
    <property type="match status" value="2"/>
</dbReference>
<dbReference type="InterPro" id="IPR050098">
    <property type="entry name" value="TFPI/VKTCI-like"/>
</dbReference>
<feature type="signal peptide" evidence="2">
    <location>
        <begin position="1"/>
        <end position="20"/>
    </location>
</feature>
<evidence type="ECO:0000313" key="5">
    <source>
        <dbReference type="Proteomes" id="UP000828390"/>
    </source>
</evidence>
<dbReference type="PROSITE" id="PS50279">
    <property type="entry name" value="BPTI_KUNITZ_2"/>
    <property type="match status" value="2"/>
</dbReference>
<dbReference type="InterPro" id="IPR002223">
    <property type="entry name" value="Kunitz_BPTI"/>
</dbReference>
<proteinExistence type="predicted"/>
<accession>A0A9D4QRB7</accession>
<keyword evidence="5" id="KW-1185">Reference proteome</keyword>
<comment type="caution">
    <text evidence="4">The sequence shown here is derived from an EMBL/GenBank/DDBJ whole genome shotgun (WGS) entry which is preliminary data.</text>
</comment>
<feature type="domain" description="BPTI/Kunitz inhibitor" evidence="3">
    <location>
        <begin position="76"/>
        <end position="124"/>
    </location>
</feature>
<dbReference type="SMART" id="SM00131">
    <property type="entry name" value="KU"/>
    <property type="match status" value="2"/>
</dbReference>
<protein>
    <recommendedName>
        <fullName evidence="3">BPTI/Kunitz inhibitor domain-containing protein</fullName>
    </recommendedName>
</protein>
<evidence type="ECO:0000256" key="2">
    <source>
        <dbReference type="SAM" id="SignalP"/>
    </source>
</evidence>
<evidence type="ECO:0000256" key="1">
    <source>
        <dbReference type="ARBA" id="ARBA00023157"/>
    </source>
</evidence>
<keyword evidence="1" id="KW-1015">Disulfide bond</keyword>
<dbReference type="AlphaFoldDB" id="A0A9D4QRB7"/>
<gene>
    <name evidence="4" type="ORF">DPMN_113775</name>
</gene>
<sequence length="129" mass="14191">MSTPVALFLLCVCIASDVMANVEVCSLKSDTGPCDGLFPRWYHVNGVCKEFVYGGCKGNRNNFKMREECERKCIVCNLPAVSGNCEAYMPSWYFVNGVCKEFVYGGCGGNGNRFKSLNACKSACTIKQH</sequence>
<dbReference type="Proteomes" id="UP000828390">
    <property type="component" value="Unassembled WGS sequence"/>
</dbReference>
<evidence type="ECO:0000259" key="3">
    <source>
        <dbReference type="PROSITE" id="PS50279"/>
    </source>
</evidence>
<dbReference type="InterPro" id="IPR036880">
    <property type="entry name" value="Kunitz_BPTI_sf"/>
</dbReference>
<dbReference type="PANTHER" id="PTHR10083">
    <property type="entry name" value="KUNITZ-TYPE PROTEASE INHIBITOR-RELATED"/>
    <property type="match status" value="1"/>
</dbReference>
<organism evidence="4 5">
    <name type="scientific">Dreissena polymorpha</name>
    <name type="common">Zebra mussel</name>
    <name type="synonym">Mytilus polymorpha</name>
    <dbReference type="NCBI Taxonomy" id="45954"/>
    <lineage>
        <taxon>Eukaryota</taxon>
        <taxon>Metazoa</taxon>
        <taxon>Spiralia</taxon>
        <taxon>Lophotrochozoa</taxon>
        <taxon>Mollusca</taxon>
        <taxon>Bivalvia</taxon>
        <taxon>Autobranchia</taxon>
        <taxon>Heteroconchia</taxon>
        <taxon>Euheterodonta</taxon>
        <taxon>Imparidentia</taxon>
        <taxon>Neoheterodontei</taxon>
        <taxon>Myida</taxon>
        <taxon>Dreissenoidea</taxon>
        <taxon>Dreissenidae</taxon>
        <taxon>Dreissena</taxon>
    </lineage>
</organism>
<dbReference type="GO" id="GO:0005615">
    <property type="term" value="C:extracellular space"/>
    <property type="evidence" value="ECO:0007669"/>
    <property type="project" value="TreeGrafter"/>
</dbReference>
<reference evidence="4" key="1">
    <citation type="journal article" date="2019" name="bioRxiv">
        <title>The Genome of the Zebra Mussel, Dreissena polymorpha: A Resource for Invasive Species Research.</title>
        <authorList>
            <person name="McCartney M.A."/>
            <person name="Auch B."/>
            <person name="Kono T."/>
            <person name="Mallez S."/>
            <person name="Zhang Y."/>
            <person name="Obille A."/>
            <person name="Becker A."/>
            <person name="Abrahante J.E."/>
            <person name="Garbe J."/>
            <person name="Badalamenti J.P."/>
            <person name="Herman A."/>
            <person name="Mangelson H."/>
            <person name="Liachko I."/>
            <person name="Sullivan S."/>
            <person name="Sone E.D."/>
            <person name="Koren S."/>
            <person name="Silverstein K.A.T."/>
            <person name="Beckman K.B."/>
            <person name="Gohl D.M."/>
        </authorList>
    </citation>
    <scope>NUCLEOTIDE SEQUENCE</scope>
    <source>
        <strain evidence="4">Duluth1</strain>
        <tissue evidence="4">Whole animal</tissue>
    </source>
</reference>
<reference evidence="4" key="2">
    <citation type="submission" date="2020-11" db="EMBL/GenBank/DDBJ databases">
        <authorList>
            <person name="McCartney M.A."/>
            <person name="Auch B."/>
            <person name="Kono T."/>
            <person name="Mallez S."/>
            <person name="Becker A."/>
            <person name="Gohl D.M."/>
            <person name="Silverstein K.A.T."/>
            <person name="Koren S."/>
            <person name="Bechman K.B."/>
            <person name="Herman A."/>
            <person name="Abrahante J.E."/>
            <person name="Garbe J."/>
        </authorList>
    </citation>
    <scope>NUCLEOTIDE SEQUENCE</scope>
    <source>
        <strain evidence="4">Duluth1</strain>
        <tissue evidence="4">Whole animal</tissue>
    </source>
</reference>
<dbReference type="EMBL" id="JAIWYP010000004">
    <property type="protein sequence ID" value="KAH3840328.1"/>
    <property type="molecule type" value="Genomic_DNA"/>
</dbReference>
<feature type="chain" id="PRO_5039370240" description="BPTI/Kunitz inhibitor domain-containing protein" evidence="2">
    <location>
        <begin position="21"/>
        <end position="129"/>
    </location>
</feature>
<dbReference type="CDD" id="cd00109">
    <property type="entry name" value="Kunitz-type"/>
    <property type="match status" value="2"/>
</dbReference>
<dbReference type="InterPro" id="IPR020901">
    <property type="entry name" value="Prtase_inh_Kunz-CS"/>
</dbReference>
<evidence type="ECO:0000313" key="4">
    <source>
        <dbReference type="EMBL" id="KAH3840328.1"/>
    </source>
</evidence>
<dbReference type="Pfam" id="PF00014">
    <property type="entry name" value="Kunitz_BPTI"/>
    <property type="match status" value="2"/>
</dbReference>
<name>A0A9D4QRB7_DREPO</name>
<dbReference type="PRINTS" id="PR00759">
    <property type="entry name" value="BASICPTASE"/>
</dbReference>
<dbReference type="PANTHER" id="PTHR10083:SF374">
    <property type="entry name" value="BPTI_KUNITZ INHIBITOR DOMAIN-CONTAINING PROTEIN"/>
    <property type="match status" value="1"/>
</dbReference>
<keyword evidence="2" id="KW-0732">Signal</keyword>
<dbReference type="SUPFAM" id="SSF57362">
    <property type="entry name" value="BPTI-like"/>
    <property type="match status" value="2"/>
</dbReference>
<dbReference type="FunFam" id="4.10.410.10:FF:000020">
    <property type="entry name" value="Collagen, type VI, alpha 3"/>
    <property type="match status" value="2"/>
</dbReference>
<dbReference type="OrthoDB" id="5950222at2759"/>
<dbReference type="Gene3D" id="4.10.410.10">
    <property type="entry name" value="Pancreatic trypsin inhibitor Kunitz domain"/>
    <property type="match status" value="2"/>
</dbReference>
<dbReference type="GO" id="GO:0004867">
    <property type="term" value="F:serine-type endopeptidase inhibitor activity"/>
    <property type="evidence" value="ECO:0007669"/>
    <property type="project" value="InterPro"/>
</dbReference>